<dbReference type="Proteomes" id="UP001168098">
    <property type="component" value="Unassembled WGS sequence"/>
</dbReference>
<gene>
    <name evidence="1" type="ORF">PVL29_007494</name>
</gene>
<proteinExistence type="predicted"/>
<evidence type="ECO:0000313" key="2">
    <source>
        <dbReference type="Proteomes" id="UP001168098"/>
    </source>
</evidence>
<dbReference type="AlphaFoldDB" id="A0AA39A0D3"/>
<evidence type="ECO:0000313" key="1">
    <source>
        <dbReference type="EMBL" id="KAJ9698434.1"/>
    </source>
</evidence>
<sequence length="88" mass="8648">MGAGRVAPAAIVAGKSIVWWAEVGSGDENGGAAGVAPRGVIGALEFKASAATESIVEECCAQCSCVHAVPLAVKVTVSTSSTCGEKLT</sequence>
<protein>
    <submittedName>
        <fullName evidence="1">Uncharacterized protein</fullName>
    </submittedName>
</protein>
<dbReference type="EMBL" id="JARBHA010000006">
    <property type="protein sequence ID" value="KAJ9698434.1"/>
    <property type="molecule type" value="Genomic_DNA"/>
</dbReference>
<comment type="caution">
    <text evidence="1">The sequence shown here is derived from an EMBL/GenBank/DDBJ whole genome shotgun (WGS) entry which is preliminary data.</text>
</comment>
<accession>A0AA39A0D3</accession>
<reference evidence="1 2" key="1">
    <citation type="journal article" date="2023" name="BMC Biotechnol.">
        <title>Vitis rotundifolia cv Carlos genome sequencing.</title>
        <authorList>
            <person name="Huff M."/>
            <person name="Hulse-Kemp A."/>
            <person name="Scheffler B."/>
            <person name="Youngblood R."/>
            <person name="Simpson S."/>
            <person name="Babiker E."/>
            <person name="Staton M."/>
        </authorList>
    </citation>
    <scope>NUCLEOTIDE SEQUENCE [LARGE SCALE GENOMIC DNA]</scope>
    <source>
        <tissue evidence="1">Leaf</tissue>
    </source>
</reference>
<keyword evidence="2" id="KW-1185">Reference proteome</keyword>
<organism evidence="1 2">
    <name type="scientific">Vitis rotundifolia</name>
    <name type="common">Muscadine grape</name>
    <dbReference type="NCBI Taxonomy" id="103349"/>
    <lineage>
        <taxon>Eukaryota</taxon>
        <taxon>Viridiplantae</taxon>
        <taxon>Streptophyta</taxon>
        <taxon>Embryophyta</taxon>
        <taxon>Tracheophyta</taxon>
        <taxon>Spermatophyta</taxon>
        <taxon>Magnoliopsida</taxon>
        <taxon>eudicotyledons</taxon>
        <taxon>Gunneridae</taxon>
        <taxon>Pentapetalae</taxon>
        <taxon>rosids</taxon>
        <taxon>Vitales</taxon>
        <taxon>Vitaceae</taxon>
        <taxon>Viteae</taxon>
        <taxon>Vitis</taxon>
    </lineage>
</organism>
<name>A0AA39A0D3_VITRO</name>